<feature type="region of interest" description="Disordered" evidence="1">
    <location>
        <begin position="541"/>
        <end position="611"/>
    </location>
</feature>
<feature type="compositionally biased region" description="Polar residues" evidence="1">
    <location>
        <begin position="9"/>
        <end position="20"/>
    </location>
</feature>
<dbReference type="GO" id="GO:0003676">
    <property type="term" value="F:nucleic acid binding"/>
    <property type="evidence" value="ECO:0007669"/>
    <property type="project" value="InterPro"/>
</dbReference>
<name>A0A484MFQ5_9ASTE</name>
<feature type="compositionally biased region" description="Basic and acidic residues" evidence="1">
    <location>
        <begin position="557"/>
        <end position="576"/>
    </location>
</feature>
<dbReference type="Pfam" id="PF17921">
    <property type="entry name" value="Integrase_H2C2"/>
    <property type="match status" value="1"/>
</dbReference>
<evidence type="ECO:0000313" key="5">
    <source>
        <dbReference type="EMBL" id="VFQ86924.1"/>
    </source>
</evidence>
<sequence length="1582" mass="179418">MAGRRTRRNPATSAQSTVRSDNPEQGMIVPVNGLETALNNVANMMANIMERLDKALPGQSGTRDIPPGQPRQVLRTASSPILQELHDPEEIERERRAMDRRRAEELARNNKVNEGQAKEPSRIFGDGHENPRGSVFERISRQKAHVSERLGKNPEKAPQGWIRPQASQVASSNREPRQRNDRGVSQMPVRSLRNLEEDEVQSQARVPAPRRLGPPVPEAGEFQDLRQQIQEMQRKINKGRVFTTRTNTPLAPEIFAEPYPQGFKMPFVKRYDGESDPQEHINSYVQVMIAVDASDALMCRCFLQTVDSKVADWVNHISAGSVRTWDELGLRFLEHFAGNCRPKKHFTHLASVRQKHGESLKNFLIRWRKESREVEGTDDKSRLAMFTAALQDGLLHTDLTTHPPDTFEEAMVRAGRYVTLEERKEEKKEKTPKEEEKSGTKKPFKNKKQGFPDGPKGASPGTSEKHKSANPVFTLPVAEVMAHAAQQWLVTYPTYSQKVCNVEDTGKWCAYHRKNDHNTEDCYTLKNEMARLIRRGHLKKFVQDGDAGNPGNAQNGKRRDKEVAQAEAREKRHIGLEDEEEDSEPAPHRQKRHHGCNFIIGGNTGGDSDTSRKKWANAAMVNKVLVPEGKKLKTEPIVFSNADLPETGVPHRDALVITIDIMDLLIHKTLVDTGSSVNIMYMDTYKALSLTRNELSPIKTPLTGFTGDSIEPEGVITLSVEIGDTKATRKLDMEFVVVGIISSTNIILGRPGLEDLECVISPRHLCIKFPTPHGVGIARGSQRVSRAWYLKATKQPVKYDTQVGEVTTQLLRAEEKRPRVEVAGGIEEVELEPGTPGRLVRIGKDLGAELRSRVISVLRRFRRVFAWSPADMPGLDHKNAVHRLNVQPEAKPTAKEVQRLTGRLAALNRFLSKLAEKAHPFFAVVKKKATFEWTPECQAAFEGLKRYLTSPPVLSKPEPGDILTLYLAIADCAISTVIVREECGAQHPVYYVSKTLRDAELRYSRPEKAMLAVFWTAKRLTPYFQAHRIIVLTNEPLASLSRSPAASARMTRWAVFISQYNVEFRPRPSIKGQALANFQVECTAREMTRAQVETWMEKDWWIMCIDGSSGSRSCGAGIVLVTPENFRIYYAIRFQFRVSNNEAEYEALINGEFEAKEERMKRYRDLSLEMLGRFEFKLEHIPRAQNAEADVLSKLSAESPEYISRLATVEELVTPSLSNNEVIWVSADPPEWLDRLAKYIEDGEAPENPQEARLLRMRAPTYKMQDGVLYKRSYNGVLLRCLRAAEARALMEEIHEGVCAAHQGPYSISRRAIIQGYFWPTMRKDCEEYVRKCLTCQQFQNIPGRLATNYTPISSVIPFSRWGIDLVGALPKGAGQERWIVVAIDYFTKWVEAEPLAGITGRQMIDFVGTNILCRFGHTKVSVAYPQANGQVENVNRTIIDGIKKKLLSEGSKWVDELPRILWTYRTTPRRATGHTPFGLAYGFEARAPAEVVIPTRREIEYDPELNEQNQAVELNFVEERRDEARIRAENYRRQVKSYFDSKVKPRAFQVGDYVLRKREKSHQRKVGSWRRSMKDLISSRP</sequence>
<dbReference type="InterPro" id="IPR012337">
    <property type="entry name" value="RNaseH-like_sf"/>
</dbReference>
<feature type="region of interest" description="Disordered" evidence="1">
    <location>
        <begin position="146"/>
        <end position="219"/>
    </location>
</feature>
<feature type="domain" description="Integrase zinc-binding" evidence="4">
    <location>
        <begin position="1286"/>
        <end position="1340"/>
    </location>
</feature>
<dbReference type="InterPro" id="IPR005162">
    <property type="entry name" value="Retrotrans_gag_dom"/>
</dbReference>
<dbReference type="Pfam" id="PF03732">
    <property type="entry name" value="Retrotrans_gag"/>
    <property type="match status" value="1"/>
</dbReference>
<dbReference type="Gene3D" id="2.40.70.10">
    <property type="entry name" value="Acid Proteases"/>
    <property type="match status" value="1"/>
</dbReference>
<dbReference type="Pfam" id="PF17919">
    <property type="entry name" value="RT_RNaseH_2"/>
    <property type="match status" value="1"/>
</dbReference>
<feature type="region of interest" description="Disordered" evidence="1">
    <location>
        <begin position="105"/>
        <end position="133"/>
    </location>
</feature>
<evidence type="ECO:0000259" key="3">
    <source>
        <dbReference type="Pfam" id="PF17919"/>
    </source>
</evidence>
<dbReference type="InterPro" id="IPR036397">
    <property type="entry name" value="RNaseH_sf"/>
</dbReference>
<protein>
    <recommendedName>
        <fullName evidence="7">Integrase catalytic domain-containing protein</fullName>
    </recommendedName>
</protein>
<feature type="domain" description="Reverse transcriptase/retrotransposon-derived protein RNase H-like" evidence="3">
    <location>
        <begin position="933"/>
        <end position="1031"/>
    </location>
</feature>
<dbReference type="EMBL" id="OOIL02003267">
    <property type="protein sequence ID" value="VFQ86924.1"/>
    <property type="molecule type" value="Genomic_DNA"/>
</dbReference>
<dbReference type="SUPFAM" id="SSF50630">
    <property type="entry name" value="Acid proteases"/>
    <property type="match status" value="1"/>
</dbReference>
<dbReference type="Proteomes" id="UP000595140">
    <property type="component" value="Unassembled WGS sequence"/>
</dbReference>
<feature type="region of interest" description="Disordered" evidence="1">
    <location>
        <begin position="1"/>
        <end position="27"/>
    </location>
</feature>
<feature type="compositionally biased region" description="Basic and acidic residues" evidence="1">
    <location>
        <begin position="116"/>
        <end position="131"/>
    </location>
</feature>
<dbReference type="Gene3D" id="3.30.420.10">
    <property type="entry name" value="Ribonuclease H-like superfamily/Ribonuclease H"/>
    <property type="match status" value="4"/>
</dbReference>
<feature type="region of interest" description="Disordered" evidence="1">
    <location>
        <begin position="423"/>
        <end position="468"/>
    </location>
</feature>
<dbReference type="CDD" id="cd00303">
    <property type="entry name" value="retropepsin_like"/>
    <property type="match status" value="1"/>
</dbReference>
<accession>A0A484MFQ5</accession>
<dbReference type="InterPro" id="IPR041588">
    <property type="entry name" value="Integrase_H2C2"/>
</dbReference>
<dbReference type="Gene3D" id="1.10.340.70">
    <property type="match status" value="1"/>
</dbReference>
<dbReference type="SUPFAM" id="SSF53098">
    <property type="entry name" value="Ribonuclease H-like"/>
    <property type="match status" value="2"/>
</dbReference>
<dbReference type="InterPro" id="IPR021109">
    <property type="entry name" value="Peptidase_aspartic_dom_sf"/>
</dbReference>
<dbReference type="PANTHER" id="PTHR48475">
    <property type="entry name" value="RIBONUCLEASE H"/>
    <property type="match status" value="1"/>
</dbReference>
<feature type="domain" description="Retrotransposon gag" evidence="2">
    <location>
        <begin position="306"/>
        <end position="391"/>
    </location>
</feature>
<dbReference type="InterPro" id="IPR043128">
    <property type="entry name" value="Rev_trsase/Diguanyl_cyclase"/>
</dbReference>
<evidence type="ECO:0000259" key="4">
    <source>
        <dbReference type="Pfam" id="PF17921"/>
    </source>
</evidence>
<evidence type="ECO:0000256" key="1">
    <source>
        <dbReference type="SAM" id="MobiDB-lite"/>
    </source>
</evidence>
<feature type="compositionally biased region" description="Basic and acidic residues" evidence="1">
    <location>
        <begin position="423"/>
        <end position="439"/>
    </location>
</feature>
<feature type="compositionally biased region" description="Basic and acidic residues" evidence="1">
    <location>
        <begin position="146"/>
        <end position="155"/>
    </location>
</feature>
<dbReference type="Gene3D" id="3.30.70.270">
    <property type="match status" value="1"/>
</dbReference>
<keyword evidence="6" id="KW-1185">Reference proteome</keyword>
<dbReference type="OrthoDB" id="514193at2759"/>
<reference evidence="5 6" key="1">
    <citation type="submission" date="2018-04" db="EMBL/GenBank/DDBJ databases">
        <authorList>
            <person name="Vogel A."/>
        </authorList>
    </citation>
    <scope>NUCLEOTIDE SEQUENCE [LARGE SCALE GENOMIC DNA]</scope>
</reference>
<dbReference type="InterPro" id="IPR043502">
    <property type="entry name" value="DNA/RNA_pol_sf"/>
</dbReference>
<evidence type="ECO:0000259" key="2">
    <source>
        <dbReference type="Pfam" id="PF03732"/>
    </source>
</evidence>
<dbReference type="InterPro" id="IPR041577">
    <property type="entry name" value="RT_RNaseH_2"/>
</dbReference>
<organism evidence="5 6">
    <name type="scientific">Cuscuta campestris</name>
    <dbReference type="NCBI Taxonomy" id="132261"/>
    <lineage>
        <taxon>Eukaryota</taxon>
        <taxon>Viridiplantae</taxon>
        <taxon>Streptophyta</taxon>
        <taxon>Embryophyta</taxon>
        <taxon>Tracheophyta</taxon>
        <taxon>Spermatophyta</taxon>
        <taxon>Magnoliopsida</taxon>
        <taxon>eudicotyledons</taxon>
        <taxon>Gunneridae</taxon>
        <taxon>Pentapetalae</taxon>
        <taxon>asterids</taxon>
        <taxon>lamiids</taxon>
        <taxon>Solanales</taxon>
        <taxon>Convolvulaceae</taxon>
        <taxon>Cuscuteae</taxon>
        <taxon>Cuscuta</taxon>
        <taxon>Cuscuta subgen. Grammica</taxon>
        <taxon>Cuscuta sect. Cleistogrammica</taxon>
    </lineage>
</organism>
<proteinExistence type="predicted"/>
<gene>
    <name evidence="5" type="ORF">CCAM_LOCUS28700</name>
</gene>
<evidence type="ECO:0000313" key="6">
    <source>
        <dbReference type="Proteomes" id="UP000595140"/>
    </source>
</evidence>
<dbReference type="CDD" id="cd09279">
    <property type="entry name" value="RNase_HI_like"/>
    <property type="match status" value="1"/>
</dbReference>
<dbReference type="PANTHER" id="PTHR48475:SF2">
    <property type="entry name" value="RIBONUCLEASE H"/>
    <property type="match status" value="1"/>
</dbReference>
<dbReference type="SUPFAM" id="SSF56672">
    <property type="entry name" value="DNA/RNA polymerases"/>
    <property type="match status" value="1"/>
</dbReference>
<evidence type="ECO:0008006" key="7">
    <source>
        <dbReference type="Google" id="ProtNLM"/>
    </source>
</evidence>